<dbReference type="SUPFAM" id="SSF54909">
    <property type="entry name" value="Dimeric alpha+beta barrel"/>
    <property type="match status" value="2"/>
</dbReference>
<reference evidence="3" key="1">
    <citation type="submission" date="2022-09" db="EMBL/GenBank/DDBJ databases">
        <authorList>
            <person name="Yuan C."/>
            <person name="Ke Z."/>
        </authorList>
    </citation>
    <scope>NUCLEOTIDE SEQUENCE</scope>
    <source>
        <strain evidence="3">LB-8</strain>
    </source>
</reference>
<keyword evidence="4" id="KW-1185">Reference proteome</keyword>
<feature type="chain" id="PRO_5040807416" evidence="1">
    <location>
        <begin position="20"/>
        <end position="256"/>
    </location>
</feature>
<reference evidence="3" key="2">
    <citation type="submission" date="2023-04" db="EMBL/GenBank/DDBJ databases">
        <title>Paracnuella aquatica gen. nov., sp. nov., a member of the family Chitinophagaceae isolated from a hot spring.</title>
        <authorList>
            <person name="Wang C."/>
        </authorList>
    </citation>
    <scope>NUCLEOTIDE SEQUENCE</scope>
    <source>
        <strain evidence="3">LB-8</strain>
    </source>
</reference>
<dbReference type="Pfam" id="PF07978">
    <property type="entry name" value="NIPSNAP"/>
    <property type="match status" value="1"/>
</dbReference>
<accession>A0A9X2XX12</accession>
<dbReference type="RefSeq" id="WP_279298278.1">
    <property type="nucleotide sequence ID" value="NZ_JAOTIF010000015.1"/>
</dbReference>
<name>A0A9X2XX12_9BACT</name>
<dbReference type="Gene3D" id="3.30.70.100">
    <property type="match status" value="2"/>
</dbReference>
<dbReference type="Proteomes" id="UP001155483">
    <property type="component" value="Unassembled WGS sequence"/>
</dbReference>
<dbReference type="InterPro" id="IPR012577">
    <property type="entry name" value="NIPSNAP"/>
</dbReference>
<proteinExistence type="predicted"/>
<comment type="caution">
    <text evidence="3">The sequence shown here is derived from an EMBL/GenBank/DDBJ whole genome shotgun (WGS) entry which is preliminary data.</text>
</comment>
<feature type="signal peptide" evidence="1">
    <location>
        <begin position="1"/>
        <end position="19"/>
    </location>
</feature>
<evidence type="ECO:0000259" key="2">
    <source>
        <dbReference type="Pfam" id="PF07978"/>
    </source>
</evidence>
<keyword evidence="1" id="KW-0732">Signal</keyword>
<organism evidence="3 4">
    <name type="scientific">Paraflavisolibacter caeni</name>
    <dbReference type="NCBI Taxonomy" id="2982496"/>
    <lineage>
        <taxon>Bacteria</taxon>
        <taxon>Pseudomonadati</taxon>
        <taxon>Bacteroidota</taxon>
        <taxon>Chitinophagia</taxon>
        <taxon>Chitinophagales</taxon>
        <taxon>Chitinophagaceae</taxon>
        <taxon>Paraflavisolibacter</taxon>
    </lineage>
</organism>
<feature type="domain" description="NIPSNAP" evidence="2">
    <location>
        <begin position="151"/>
        <end position="254"/>
    </location>
</feature>
<evidence type="ECO:0000313" key="4">
    <source>
        <dbReference type="Proteomes" id="UP001155483"/>
    </source>
</evidence>
<dbReference type="InterPro" id="IPR011008">
    <property type="entry name" value="Dimeric_a/b-barrel"/>
</dbReference>
<evidence type="ECO:0000313" key="3">
    <source>
        <dbReference type="EMBL" id="MCU7550841.1"/>
    </source>
</evidence>
<evidence type="ECO:0000256" key="1">
    <source>
        <dbReference type="SAM" id="SignalP"/>
    </source>
</evidence>
<dbReference type="EMBL" id="JAOTIF010000015">
    <property type="protein sequence ID" value="MCU7550841.1"/>
    <property type="molecule type" value="Genomic_DNA"/>
</dbReference>
<sequence length="256" mass="29608">MKYLIAILLCCIVCLHSSAKDKQEFYEIRVYHLQNKEQENRVDRYLKDALLPALHRQGYERVGVFKPVGNDTSSNKRVYVLIPYKKLEHFLSLEKDIQKDKVYLEKGADYINTAYNNPAYARIESILLQAFEGMPLGSKPGLKSPCSERIYELRSYESASEKIYANKVEMFNKGDEIGIFNKLGFNAVFYGEVLAGCTKPNLMYMTSFENMEERDKHWKTFGSDPAWKALSSKPEYKNNVSKHIITFLQATDYSDL</sequence>
<gene>
    <name evidence="3" type="ORF">OCK74_17105</name>
</gene>
<protein>
    <submittedName>
        <fullName evidence="3">NIPSNAP family protein</fullName>
    </submittedName>
</protein>
<dbReference type="AlphaFoldDB" id="A0A9X2XX12"/>